<dbReference type="GO" id="GO:0008408">
    <property type="term" value="F:3'-5' exonuclease activity"/>
    <property type="evidence" value="ECO:0007669"/>
    <property type="project" value="InterPro"/>
</dbReference>
<keyword evidence="8 10" id="KW-0239">DNA-directed DNA polymerase</keyword>
<dbReference type="RefSeq" id="WP_046486538.1">
    <property type="nucleotide sequence ID" value="NZ_LN827929.1"/>
</dbReference>
<dbReference type="Pfam" id="PF00712">
    <property type="entry name" value="DNA_pol3_beta"/>
    <property type="match status" value="1"/>
</dbReference>
<dbReference type="GO" id="GO:0003887">
    <property type="term" value="F:DNA-directed DNA polymerase activity"/>
    <property type="evidence" value="ECO:0007669"/>
    <property type="project" value="UniProtKB-UniRule"/>
</dbReference>
<keyword evidence="6 10" id="KW-0548">Nucleotidyltransferase</keyword>
<feature type="domain" description="DNA polymerase III beta sliding clamp N-terminal" evidence="11">
    <location>
        <begin position="1"/>
        <end position="118"/>
    </location>
</feature>
<dbReference type="InterPro" id="IPR022637">
    <property type="entry name" value="DNA_polIII_beta_cen"/>
</dbReference>
<evidence type="ECO:0000259" key="12">
    <source>
        <dbReference type="Pfam" id="PF02767"/>
    </source>
</evidence>
<accession>A0A0D6ETT3</accession>
<evidence type="ECO:0000256" key="5">
    <source>
        <dbReference type="ARBA" id="ARBA00022679"/>
    </source>
</evidence>
<keyword evidence="5 10" id="KW-0808">Transferase</keyword>
<evidence type="ECO:0000256" key="8">
    <source>
        <dbReference type="ARBA" id="ARBA00022932"/>
    </source>
</evidence>
<dbReference type="InterPro" id="IPR046938">
    <property type="entry name" value="DNA_clamp_sf"/>
</dbReference>
<dbReference type="GO" id="GO:0003677">
    <property type="term" value="F:DNA binding"/>
    <property type="evidence" value="ECO:0007669"/>
    <property type="project" value="UniProtKB-UniRule"/>
</dbReference>
<name>A0A0D6ETT3_9PROT</name>
<evidence type="ECO:0000256" key="2">
    <source>
        <dbReference type="ARBA" id="ARBA00010752"/>
    </source>
</evidence>
<keyword evidence="15" id="KW-1185">Reference proteome</keyword>
<comment type="similarity">
    <text evidence="2 10">Belongs to the beta sliding clamp family.</text>
</comment>
<evidence type="ECO:0000256" key="1">
    <source>
        <dbReference type="ARBA" id="ARBA00004496"/>
    </source>
</evidence>
<keyword evidence="7 10" id="KW-0235">DNA replication</keyword>
<organism evidence="14 15">
    <name type="scientific">Candidatus Methylopumilus planktonicus</name>
    <dbReference type="NCBI Taxonomy" id="1581557"/>
    <lineage>
        <taxon>Bacteria</taxon>
        <taxon>Pseudomonadati</taxon>
        <taxon>Pseudomonadota</taxon>
        <taxon>Betaproteobacteria</taxon>
        <taxon>Nitrosomonadales</taxon>
        <taxon>Methylophilaceae</taxon>
        <taxon>Candidatus Methylopumilus</taxon>
    </lineage>
</organism>
<evidence type="ECO:0000256" key="3">
    <source>
        <dbReference type="ARBA" id="ARBA00021035"/>
    </source>
</evidence>
<evidence type="ECO:0000313" key="15">
    <source>
        <dbReference type="Proteomes" id="UP000064007"/>
    </source>
</evidence>
<dbReference type="InterPro" id="IPR022635">
    <property type="entry name" value="DNA_polIII_beta_C"/>
</dbReference>
<dbReference type="OrthoDB" id="8421503at2"/>
<dbReference type="AlphaFoldDB" id="A0A0D6ETT3"/>
<dbReference type="GO" id="GO:0006271">
    <property type="term" value="P:DNA strand elongation involved in DNA replication"/>
    <property type="evidence" value="ECO:0007669"/>
    <property type="project" value="TreeGrafter"/>
</dbReference>
<dbReference type="GO" id="GO:0005737">
    <property type="term" value="C:cytoplasm"/>
    <property type="evidence" value="ECO:0007669"/>
    <property type="project" value="UniProtKB-SubCell"/>
</dbReference>
<dbReference type="HOGENOM" id="CLU_038149_4_2_4"/>
<dbReference type="PANTHER" id="PTHR30478">
    <property type="entry name" value="DNA POLYMERASE III SUBUNIT BETA"/>
    <property type="match status" value="1"/>
</dbReference>
<evidence type="ECO:0000256" key="10">
    <source>
        <dbReference type="PIRNR" id="PIRNR000804"/>
    </source>
</evidence>
<feature type="domain" description="DNA polymerase III beta sliding clamp C-terminal" evidence="13">
    <location>
        <begin position="246"/>
        <end position="365"/>
    </location>
</feature>
<dbReference type="Proteomes" id="UP000064007">
    <property type="component" value="Chromosome 1"/>
</dbReference>
<dbReference type="Gene3D" id="3.10.150.10">
    <property type="entry name" value="DNA Polymerase III, subunit A, domain 2"/>
    <property type="match status" value="1"/>
</dbReference>
<evidence type="ECO:0000256" key="4">
    <source>
        <dbReference type="ARBA" id="ARBA00022490"/>
    </source>
</evidence>
<dbReference type="Pfam" id="PF02767">
    <property type="entry name" value="DNA_pol3_beta_2"/>
    <property type="match status" value="1"/>
</dbReference>
<dbReference type="InterPro" id="IPR022634">
    <property type="entry name" value="DNA_polIII_beta_N"/>
</dbReference>
<sequence length="366" mass="41634">MNIKINRDALLKPLANVVSIVERKHALPILSNILIQGKDGQVQLTATDLEMQVSLSFKADLKEEIATTISARKFFDITRSLPDDCVIDITIKDSRVAVKANKSRFAIQTLPAKDYPVMTKASSEAVVITISQIQLKRLLKQVEFAMAQQDIRYYLNGLLFEVNGNQLNIVGTDGHRLSFTSIHLDQNYNKTEVILPRKTVIELIKLLNETEELVSVELYKGQVSFNFNDIKLISKVIDGKFPDYTRVVPEGHNNQFTIDRSQFLTSLQRASILSNEKYRGIRLIIADNNLKLISTNTEQEEAEEELEIQYQQDPIDIGFNVTYLIDVLTNIQEDKVTLAFLDTNSSCLFTIPNNNDYKYVVMPMRI</sequence>
<dbReference type="InterPro" id="IPR001001">
    <property type="entry name" value="DNA_polIII_beta"/>
</dbReference>
<evidence type="ECO:0000256" key="6">
    <source>
        <dbReference type="ARBA" id="ARBA00022695"/>
    </source>
</evidence>
<gene>
    <name evidence="14" type="primary">dnaN</name>
    <name evidence="14" type="ORF">BN1208_0002</name>
</gene>
<reference evidence="15" key="1">
    <citation type="submission" date="2014-12" db="EMBL/GenBank/DDBJ databases">
        <authorList>
            <person name="Salcher M.M."/>
        </authorList>
    </citation>
    <scope>NUCLEOTIDE SEQUENCE [LARGE SCALE GENOMIC DNA]</scope>
    <source>
        <strain evidence="15">MMS-10A-171</strain>
    </source>
</reference>
<evidence type="ECO:0000256" key="9">
    <source>
        <dbReference type="ARBA" id="ARBA00023125"/>
    </source>
</evidence>
<dbReference type="CDD" id="cd00140">
    <property type="entry name" value="beta_clamp"/>
    <property type="match status" value="1"/>
</dbReference>
<dbReference type="Gene3D" id="3.70.10.10">
    <property type="match status" value="1"/>
</dbReference>
<comment type="function">
    <text evidence="10">Confers DNA tethering and processivity to DNA polymerases and other proteins. Acts as a clamp, forming a ring around DNA (a reaction catalyzed by the clamp-loading complex) which diffuses in an ATP-independent manner freely and bidirectionally along dsDNA. Initially characterized for its ability to contact the catalytic subunit of DNA polymerase III (Pol III), a complex, multichain enzyme responsible for most of the replicative synthesis in bacteria; Pol III exhibits 3'-5' exonuclease proofreading activity. The beta chain is required for initiation of replication as well as for processivity of DNA replication.</text>
</comment>
<dbReference type="STRING" id="1581557.BN1208_0002"/>
<evidence type="ECO:0000259" key="11">
    <source>
        <dbReference type="Pfam" id="PF00712"/>
    </source>
</evidence>
<proteinExistence type="inferred from homology"/>
<dbReference type="Pfam" id="PF02768">
    <property type="entry name" value="DNA_pol3_beta_3"/>
    <property type="match status" value="1"/>
</dbReference>
<comment type="subunit">
    <text evidence="10">Forms a ring-shaped head-to-tail homodimer around DNA.</text>
</comment>
<evidence type="ECO:0000256" key="7">
    <source>
        <dbReference type="ARBA" id="ARBA00022705"/>
    </source>
</evidence>
<dbReference type="NCBIfam" id="TIGR00663">
    <property type="entry name" value="dnan"/>
    <property type="match status" value="1"/>
</dbReference>
<dbReference type="KEGG" id="mbat:BN1208_0002"/>
<keyword evidence="4 10" id="KW-0963">Cytoplasm</keyword>
<evidence type="ECO:0000259" key="13">
    <source>
        <dbReference type="Pfam" id="PF02768"/>
    </source>
</evidence>
<dbReference type="PANTHER" id="PTHR30478:SF0">
    <property type="entry name" value="BETA SLIDING CLAMP"/>
    <property type="match status" value="1"/>
</dbReference>
<dbReference type="SUPFAM" id="SSF55979">
    <property type="entry name" value="DNA clamp"/>
    <property type="match status" value="3"/>
</dbReference>
<comment type="subcellular location">
    <subcellularLocation>
        <location evidence="1 10">Cytoplasm</location>
    </subcellularLocation>
</comment>
<protein>
    <recommendedName>
        <fullName evidence="3 10">Beta sliding clamp</fullName>
    </recommendedName>
</protein>
<feature type="domain" description="DNA polymerase III beta sliding clamp central" evidence="12">
    <location>
        <begin position="130"/>
        <end position="243"/>
    </location>
</feature>
<dbReference type="PIRSF" id="PIRSF000804">
    <property type="entry name" value="DNA_pol_III_b"/>
    <property type="match status" value="1"/>
</dbReference>
<keyword evidence="9" id="KW-0238">DNA-binding</keyword>
<evidence type="ECO:0000313" key="14">
    <source>
        <dbReference type="EMBL" id="CEZ18900.1"/>
    </source>
</evidence>
<dbReference type="EMBL" id="LN827929">
    <property type="protein sequence ID" value="CEZ18900.1"/>
    <property type="molecule type" value="Genomic_DNA"/>
</dbReference>
<dbReference type="SMART" id="SM00480">
    <property type="entry name" value="POL3Bc"/>
    <property type="match status" value="1"/>
</dbReference>
<dbReference type="GO" id="GO:0009360">
    <property type="term" value="C:DNA polymerase III complex"/>
    <property type="evidence" value="ECO:0007669"/>
    <property type="project" value="InterPro"/>
</dbReference>